<keyword evidence="2" id="KW-1185">Reference proteome</keyword>
<dbReference type="Pfam" id="PF21813">
    <property type="entry name" value="DUF6882"/>
    <property type="match status" value="1"/>
</dbReference>
<dbReference type="InterPro" id="IPR049249">
    <property type="entry name" value="DUF6882"/>
</dbReference>
<accession>A0ABV8NGY9</accession>
<protein>
    <submittedName>
        <fullName evidence="1">DUF6882 domain-containing protein</fullName>
    </submittedName>
</protein>
<dbReference type="EMBL" id="JBHSBY010000031">
    <property type="protein sequence ID" value="MFC4196234.1"/>
    <property type="molecule type" value="Genomic_DNA"/>
</dbReference>
<organism evidence="1 2">
    <name type="scientific">Pedobacter jamesrossensis</name>
    <dbReference type="NCBI Taxonomy" id="1908238"/>
    <lineage>
        <taxon>Bacteria</taxon>
        <taxon>Pseudomonadati</taxon>
        <taxon>Bacteroidota</taxon>
        <taxon>Sphingobacteriia</taxon>
        <taxon>Sphingobacteriales</taxon>
        <taxon>Sphingobacteriaceae</taxon>
        <taxon>Pedobacter</taxon>
    </lineage>
</organism>
<proteinExistence type="predicted"/>
<dbReference type="Proteomes" id="UP001595792">
    <property type="component" value="Unassembled WGS sequence"/>
</dbReference>
<evidence type="ECO:0000313" key="1">
    <source>
        <dbReference type="EMBL" id="MFC4196234.1"/>
    </source>
</evidence>
<reference evidence="2" key="1">
    <citation type="journal article" date="2019" name="Int. J. Syst. Evol. Microbiol.">
        <title>The Global Catalogue of Microorganisms (GCM) 10K type strain sequencing project: providing services to taxonomists for standard genome sequencing and annotation.</title>
        <authorList>
            <consortium name="The Broad Institute Genomics Platform"/>
            <consortium name="The Broad Institute Genome Sequencing Center for Infectious Disease"/>
            <person name="Wu L."/>
            <person name="Ma J."/>
        </authorList>
    </citation>
    <scope>NUCLEOTIDE SEQUENCE [LARGE SCALE GENOMIC DNA]</scope>
    <source>
        <strain evidence="2">CCM 8689</strain>
    </source>
</reference>
<dbReference type="RefSeq" id="WP_378959559.1">
    <property type="nucleotide sequence ID" value="NZ_JBHRXC010000001.1"/>
</dbReference>
<evidence type="ECO:0000313" key="2">
    <source>
        <dbReference type="Proteomes" id="UP001595792"/>
    </source>
</evidence>
<comment type="caution">
    <text evidence="1">The sequence shown here is derived from an EMBL/GenBank/DDBJ whole genome shotgun (WGS) entry which is preliminary data.</text>
</comment>
<gene>
    <name evidence="1" type="ORF">ACFOUY_05950</name>
</gene>
<name>A0ABV8NGY9_9SPHI</name>
<sequence>MLQNVKNINQNSLDGVYPASDNIRLSYNTFVSQVIPSKMNFLRKFFSRSEEEIKPAKVVSMKYPHFCKSEKELIERFGGIAFDKQIDVAEIIGENSWSLDMINCEINFGDNLVIPFQILGSFSRSSQSWLWSWANTQAEMANDSLDHAFKLKKYGEDNNIDFLKNDHFEASNIDLHLIGLTASGMMKSSGYYIADYGKGAMVFTLKSDAIDKIAKNSHERILTVFPQLISDFDVEHKAALKCYLEEKGYKISVEEYKMTGVKGTNRITAEFDKDNILTKLSG</sequence>